<dbReference type="GO" id="GO:0032259">
    <property type="term" value="P:methylation"/>
    <property type="evidence" value="ECO:0007669"/>
    <property type="project" value="UniProtKB-KW"/>
</dbReference>
<dbReference type="PROSITE" id="PS00092">
    <property type="entry name" value="N6_MTASE"/>
    <property type="match status" value="1"/>
</dbReference>
<dbReference type="SUPFAM" id="SSF53335">
    <property type="entry name" value="S-adenosyl-L-methionine-dependent methyltransferases"/>
    <property type="match status" value="1"/>
</dbReference>
<sequence>MPRDRLFDSDGGPPSRAEAVAAVAARLVDSGVGAQEAQDDARALLRAAAGLSRLDLALSPQAALTPDETQRLSDFARRRAAREPVSRILGARGFWTLDLTVAPNVLDPRADTETLVETVLALTDDRNAPLHILDLGSGSGAILCALLSELPHATGVAVDLWAPACAATRQNLARCGLSRRAHVLRGQWGSALAGVFDIIVSNPPYVRAGDMATLDPEVRLHDPALALDGGADGLDCYRDIIADLGRLLAPGGLAAFEVGHDQAASVCALLHAQNLSVSRISRDAGGHERVVAARAEPQAS</sequence>
<comment type="caution">
    <text evidence="8">The sequence shown here is derived from an EMBL/GenBank/DDBJ whole genome shotgun (WGS) entry which is preliminary data.</text>
</comment>
<dbReference type="Gene3D" id="3.40.50.150">
    <property type="entry name" value="Vaccinia Virus protein VP39"/>
    <property type="match status" value="1"/>
</dbReference>
<evidence type="ECO:0000256" key="2">
    <source>
        <dbReference type="ARBA" id="ARBA00022679"/>
    </source>
</evidence>
<dbReference type="PANTHER" id="PTHR18895:SF74">
    <property type="entry name" value="MTRF1L RELEASE FACTOR GLUTAMINE METHYLTRANSFERASE"/>
    <property type="match status" value="1"/>
</dbReference>
<evidence type="ECO:0000256" key="4">
    <source>
        <dbReference type="ARBA" id="ARBA00048391"/>
    </source>
</evidence>
<feature type="binding site" evidence="5">
    <location>
        <position position="159"/>
    </location>
    <ligand>
        <name>S-adenosyl-L-methionine</name>
        <dbReference type="ChEBI" id="CHEBI:59789"/>
    </ligand>
</feature>
<keyword evidence="9" id="KW-1185">Reference proteome</keyword>
<dbReference type="Gene3D" id="1.10.8.10">
    <property type="entry name" value="DNA helicase RuvA subunit, C-terminal domain"/>
    <property type="match status" value="1"/>
</dbReference>
<dbReference type="AlphaFoldDB" id="A0A9W6GSM0"/>
<dbReference type="GO" id="GO:0003676">
    <property type="term" value="F:nucleic acid binding"/>
    <property type="evidence" value="ECO:0007669"/>
    <property type="project" value="InterPro"/>
</dbReference>
<protein>
    <recommendedName>
        <fullName evidence="5">Release factor glutamine methyltransferase</fullName>
        <shortName evidence="5">RF MTase</shortName>
        <ecNumber evidence="5">2.1.1.297</ecNumber>
    </recommendedName>
    <alternativeName>
        <fullName evidence="5">N5-glutamine methyltransferase PrmC</fullName>
    </alternativeName>
    <alternativeName>
        <fullName evidence="5">Protein-(glutamine-N5) MTase PrmC</fullName>
    </alternativeName>
    <alternativeName>
        <fullName evidence="5">Protein-glutamine N-methyltransferase PrmC</fullName>
    </alternativeName>
</protein>
<feature type="domain" description="Methyltransferase small" evidence="6">
    <location>
        <begin position="128"/>
        <end position="209"/>
    </location>
</feature>
<evidence type="ECO:0000259" key="7">
    <source>
        <dbReference type="Pfam" id="PF17827"/>
    </source>
</evidence>
<evidence type="ECO:0000313" key="9">
    <source>
        <dbReference type="Proteomes" id="UP001144323"/>
    </source>
</evidence>
<dbReference type="PANTHER" id="PTHR18895">
    <property type="entry name" value="HEMK METHYLTRANSFERASE"/>
    <property type="match status" value="1"/>
</dbReference>
<evidence type="ECO:0000256" key="1">
    <source>
        <dbReference type="ARBA" id="ARBA00022603"/>
    </source>
</evidence>
<dbReference type="EC" id="2.1.1.297" evidence="5"/>
<keyword evidence="3 5" id="KW-0949">S-adenosyl-L-methionine</keyword>
<dbReference type="Pfam" id="PF17827">
    <property type="entry name" value="PrmC_N"/>
    <property type="match status" value="1"/>
</dbReference>
<comment type="similarity">
    <text evidence="5">Belongs to the protein N5-glutamine methyltransferase family. PrmC subfamily.</text>
</comment>
<dbReference type="RefSeq" id="WP_281801235.1">
    <property type="nucleotide sequence ID" value="NZ_BSEC01000001.1"/>
</dbReference>
<evidence type="ECO:0000256" key="3">
    <source>
        <dbReference type="ARBA" id="ARBA00022691"/>
    </source>
</evidence>
<keyword evidence="1 5" id="KW-0489">Methyltransferase</keyword>
<dbReference type="Proteomes" id="UP001144323">
    <property type="component" value="Unassembled WGS sequence"/>
</dbReference>
<evidence type="ECO:0000313" key="8">
    <source>
        <dbReference type="EMBL" id="GLI92179.1"/>
    </source>
</evidence>
<dbReference type="HAMAP" id="MF_02126">
    <property type="entry name" value="RF_methyltr_PrmC"/>
    <property type="match status" value="1"/>
</dbReference>
<dbReference type="Pfam" id="PF05175">
    <property type="entry name" value="MTS"/>
    <property type="match status" value="1"/>
</dbReference>
<dbReference type="NCBIfam" id="TIGR00536">
    <property type="entry name" value="hemK_fam"/>
    <property type="match status" value="1"/>
</dbReference>
<accession>A0A9W6GSM0</accession>
<feature type="binding site" evidence="5">
    <location>
        <position position="202"/>
    </location>
    <ligand>
        <name>S-adenosyl-L-methionine</name>
        <dbReference type="ChEBI" id="CHEBI:59789"/>
    </ligand>
</feature>
<evidence type="ECO:0000259" key="6">
    <source>
        <dbReference type="Pfam" id="PF05175"/>
    </source>
</evidence>
<comment type="catalytic activity">
    <reaction evidence="4 5">
        <text>L-glutaminyl-[peptide chain release factor] + S-adenosyl-L-methionine = N(5)-methyl-L-glutaminyl-[peptide chain release factor] + S-adenosyl-L-homocysteine + H(+)</text>
        <dbReference type="Rhea" id="RHEA:42896"/>
        <dbReference type="Rhea" id="RHEA-COMP:10271"/>
        <dbReference type="Rhea" id="RHEA-COMP:10272"/>
        <dbReference type="ChEBI" id="CHEBI:15378"/>
        <dbReference type="ChEBI" id="CHEBI:30011"/>
        <dbReference type="ChEBI" id="CHEBI:57856"/>
        <dbReference type="ChEBI" id="CHEBI:59789"/>
        <dbReference type="ChEBI" id="CHEBI:61891"/>
        <dbReference type="EC" id="2.1.1.297"/>
    </reaction>
</comment>
<evidence type="ECO:0000256" key="5">
    <source>
        <dbReference type="HAMAP-Rule" id="MF_02126"/>
    </source>
</evidence>
<dbReference type="EMBL" id="BSEC01000001">
    <property type="protein sequence ID" value="GLI92179.1"/>
    <property type="molecule type" value="Genomic_DNA"/>
</dbReference>
<proteinExistence type="inferred from homology"/>
<comment type="function">
    <text evidence="5">Methylates the class 1 translation termination release factors RF1/PrfA and RF2/PrfB on the glutamine residue of the universally conserved GGQ motif.</text>
</comment>
<feature type="binding site" evidence="5">
    <location>
        <position position="188"/>
    </location>
    <ligand>
        <name>S-adenosyl-L-methionine</name>
        <dbReference type="ChEBI" id="CHEBI:59789"/>
    </ligand>
</feature>
<feature type="binding site" evidence="5">
    <location>
        <begin position="202"/>
        <end position="205"/>
    </location>
    <ligand>
        <name>substrate</name>
    </ligand>
</feature>
<dbReference type="InterPro" id="IPR040758">
    <property type="entry name" value="PrmC_N"/>
</dbReference>
<dbReference type="NCBIfam" id="TIGR03534">
    <property type="entry name" value="RF_mod_PrmC"/>
    <property type="match status" value="1"/>
</dbReference>
<gene>
    <name evidence="5 8" type="primary">prmC</name>
    <name evidence="8" type="ORF">LMG27198_11710</name>
</gene>
<dbReference type="InterPro" id="IPR019874">
    <property type="entry name" value="RF_methyltr_PrmC"/>
</dbReference>
<dbReference type="CDD" id="cd02440">
    <property type="entry name" value="AdoMet_MTases"/>
    <property type="match status" value="1"/>
</dbReference>
<dbReference type="InterPro" id="IPR004556">
    <property type="entry name" value="HemK-like"/>
</dbReference>
<feature type="domain" description="Release factor glutamine methyltransferase N-terminal" evidence="7">
    <location>
        <begin position="18"/>
        <end position="90"/>
    </location>
</feature>
<name>A0A9W6GSM0_9HYPH</name>
<feature type="binding site" evidence="5">
    <location>
        <begin position="136"/>
        <end position="140"/>
    </location>
    <ligand>
        <name>S-adenosyl-L-methionine</name>
        <dbReference type="ChEBI" id="CHEBI:59789"/>
    </ligand>
</feature>
<reference evidence="8" key="1">
    <citation type="journal article" date="2023" name="Int. J. Syst. Evol. Microbiol.">
        <title>Methylocystis iwaonis sp. nov., a type II methane-oxidizing bacterium from surface soil of a rice paddy field in Japan, and emended description of the genus Methylocystis (ex Whittenbury et al. 1970) Bowman et al. 1993.</title>
        <authorList>
            <person name="Kaise H."/>
            <person name="Sawadogo J.B."/>
            <person name="Alam M.S."/>
            <person name="Ueno C."/>
            <person name="Dianou D."/>
            <person name="Shinjo R."/>
            <person name="Asakawa S."/>
        </authorList>
    </citation>
    <scope>NUCLEOTIDE SEQUENCE</scope>
    <source>
        <strain evidence="8">LMG27198</strain>
    </source>
</reference>
<organism evidence="8 9">
    <name type="scientific">Methylocystis echinoides</name>
    <dbReference type="NCBI Taxonomy" id="29468"/>
    <lineage>
        <taxon>Bacteria</taxon>
        <taxon>Pseudomonadati</taxon>
        <taxon>Pseudomonadota</taxon>
        <taxon>Alphaproteobacteria</taxon>
        <taxon>Hyphomicrobiales</taxon>
        <taxon>Methylocystaceae</taxon>
        <taxon>Methylocystis</taxon>
    </lineage>
</organism>
<dbReference type="GO" id="GO:0102559">
    <property type="term" value="F:peptide chain release factor N(5)-glutamine methyltransferase activity"/>
    <property type="evidence" value="ECO:0007669"/>
    <property type="project" value="UniProtKB-EC"/>
</dbReference>
<dbReference type="InterPro" id="IPR029063">
    <property type="entry name" value="SAM-dependent_MTases_sf"/>
</dbReference>
<dbReference type="InterPro" id="IPR002052">
    <property type="entry name" value="DNA_methylase_N6_adenine_CS"/>
</dbReference>
<keyword evidence="2 5" id="KW-0808">Transferase</keyword>
<dbReference type="InterPro" id="IPR050320">
    <property type="entry name" value="N5-glutamine_MTase"/>
</dbReference>
<dbReference type="InterPro" id="IPR007848">
    <property type="entry name" value="Small_mtfrase_dom"/>
</dbReference>